<evidence type="ECO:0000256" key="1">
    <source>
        <dbReference type="SAM" id="MobiDB-lite"/>
    </source>
</evidence>
<keyword evidence="2" id="KW-0732">Signal</keyword>
<keyword evidence="4" id="KW-1185">Reference proteome</keyword>
<feature type="signal peptide" evidence="2">
    <location>
        <begin position="1"/>
        <end position="15"/>
    </location>
</feature>
<feature type="region of interest" description="Disordered" evidence="1">
    <location>
        <begin position="54"/>
        <end position="80"/>
    </location>
</feature>
<proteinExistence type="predicted"/>
<sequence length="133" mass="14982">MFCTFFLITVQNIIALPMNGKRDNWYASAYIHLCCCDANDRVKNVENLKSKIAPGPFPEKYPAAKSNSSSKEKKKIRNPLQPVLVRGQQQICSVKALKVGWRTLVNKQLNEDQGTQQQQVKDEGLEKFKAGLG</sequence>
<evidence type="ECO:0000313" key="3">
    <source>
        <dbReference type="EMBL" id="KAK5617323.1"/>
    </source>
</evidence>
<name>A0AAV9S809_9TELE</name>
<gene>
    <name evidence="3" type="ORF">CRENBAI_007725</name>
</gene>
<organism evidence="3 4">
    <name type="scientific">Crenichthys baileyi</name>
    <name type="common">White River springfish</name>
    <dbReference type="NCBI Taxonomy" id="28760"/>
    <lineage>
        <taxon>Eukaryota</taxon>
        <taxon>Metazoa</taxon>
        <taxon>Chordata</taxon>
        <taxon>Craniata</taxon>
        <taxon>Vertebrata</taxon>
        <taxon>Euteleostomi</taxon>
        <taxon>Actinopterygii</taxon>
        <taxon>Neopterygii</taxon>
        <taxon>Teleostei</taxon>
        <taxon>Neoteleostei</taxon>
        <taxon>Acanthomorphata</taxon>
        <taxon>Ovalentaria</taxon>
        <taxon>Atherinomorphae</taxon>
        <taxon>Cyprinodontiformes</taxon>
        <taxon>Goodeidae</taxon>
        <taxon>Crenichthys</taxon>
    </lineage>
</organism>
<feature type="chain" id="PRO_5043832947" evidence="2">
    <location>
        <begin position="16"/>
        <end position="133"/>
    </location>
</feature>
<comment type="caution">
    <text evidence="3">The sequence shown here is derived from an EMBL/GenBank/DDBJ whole genome shotgun (WGS) entry which is preliminary data.</text>
</comment>
<feature type="region of interest" description="Disordered" evidence="1">
    <location>
        <begin position="110"/>
        <end position="133"/>
    </location>
</feature>
<feature type="compositionally biased region" description="Basic and acidic residues" evidence="1">
    <location>
        <begin position="120"/>
        <end position="133"/>
    </location>
</feature>
<feature type="compositionally biased region" description="Polar residues" evidence="1">
    <location>
        <begin position="110"/>
        <end position="119"/>
    </location>
</feature>
<evidence type="ECO:0000313" key="4">
    <source>
        <dbReference type="Proteomes" id="UP001311232"/>
    </source>
</evidence>
<dbReference type="Proteomes" id="UP001311232">
    <property type="component" value="Unassembled WGS sequence"/>
</dbReference>
<accession>A0AAV9S809</accession>
<reference evidence="3 4" key="1">
    <citation type="submission" date="2021-06" db="EMBL/GenBank/DDBJ databases">
        <authorList>
            <person name="Palmer J.M."/>
        </authorList>
    </citation>
    <scope>NUCLEOTIDE SEQUENCE [LARGE SCALE GENOMIC DNA]</scope>
    <source>
        <strain evidence="3 4">MEX-2019</strain>
        <tissue evidence="3">Muscle</tissue>
    </source>
</reference>
<dbReference type="AlphaFoldDB" id="A0AAV9S809"/>
<protein>
    <submittedName>
        <fullName evidence="3">Uncharacterized protein</fullName>
    </submittedName>
</protein>
<evidence type="ECO:0000256" key="2">
    <source>
        <dbReference type="SAM" id="SignalP"/>
    </source>
</evidence>
<dbReference type="EMBL" id="JAHHUM010000741">
    <property type="protein sequence ID" value="KAK5617323.1"/>
    <property type="molecule type" value="Genomic_DNA"/>
</dbReference>